<organism evidence="1 2">
    <name type="scientific">Salix brachista</name>
    <dbReference type="NCBI Taxonomy" id="2182728"/>
    <lineage>
        <taxon>Eukaryota</taxon>
        <taxon>Viridiplantae</taxon>
        <taxon>Streptophyta</taxon>
        <taxon>Embryophyta</taxon>
        <taxon>Tracheophyta</taxon>
        <taxon>Spermatophyta</taxon>
        <taxon>Magnoliopsida</taxon>
        <taxon>eudicotyledons</taxon>
        <taxon>Gunneridae</taxon>
        <taxon>Pentapetalae</taxon>
        <taxon>rosids</taxon>
        <taxon>fabids</taxon>
        <taxon>Malpighiales</taxon>
        <taxon>Salicaceae</taxon>
        <taxon>Saliceae</taxon>
        <taxon>Salix</taxon>
    </lineage>
</organism>
<evidence type="ECO:0000313" key="2">
    <source>
        <dbReference type="Proteomes" id="UP000326939"/>
    </source>
</evidence>
<reference evidence="2" key="1">
    <citation type="journal article" date="2019" name="Gigascience">
        <title>De novo genome assembly of the endangered Acer yangbiense, a plant species with extremely small populations endemic to Yunnan Province, China.</title>
        <authorList>
            <person name="Yang J."/>
            <person name="Wariss H.M."/>
            <person name="Tao L."/>
            <person name="Zhang R."/>
            <person name="Yun Q."/>
            <person name="Hollingsworth P."/>
            <person name="Dao Z."/>
            <person name="Luo G."/>
            <person name="Guo H."/>
            <person name="Ma Y."/>
            <person name="Sun W."/>
        </authorList>
    </citation>
    <scope>NUCLEOTIDE SEQUENCE [LARGE SCALE GENOMIC DNA]</scope>
    <source>
        <strain evidence="2">cv. br00</strain>
    </source>
</reference>
<dbReference type="AlphaFoldDB" id="A0A5N5KGS5"/>
<accession>A0A5N5KGS5</accession>
<dbReference type="EMBL" id="VDCV01000013">
    <property type="protein sequence ID" value="KAB5529535.1"/>
    <property type="molecule type" value="Genomic_DNA"/>
</dbReference>
<comment type="caution">
    <text evidence="1">The sequence shown here is derived from an EMBL/GenBank/DDBJ whole genome shotgun (WGS) entry which is preliminary data.</text>
</comment>
<sequence>MLTSCITIEAWYLHEVSVYGINLPLLVSSTGFWVGICKQMAQHMGAVVCLLDLPLHRSDIGCLGVPRCLPSSASTETEETLK</sequence>
<name>A0A5N5KGS5_9ROSI</name>
<dbReference type="Proteomes" id="UP000326939">
    <property type="component" value="Chromosome 13"/>
</dbReference>
<evidence type="ECO:0000313" key="1">
    <source>
        <dbReference type="EMBL" id="KAB5529535.1"/>
    </source>
</evidence>
<keyword evidence="2" id="KW-1185">Reference proteome</keyword>
<protein>
    <submittedName>
        <fullName evidence="1">Uncharacterized protein</fullName>
    </submittedName>
</protein>
<proteinExistence type="predicted"/>
<gene>
    <name evidence="1" type="ORF">DKX38_019616</name>
</gene>